<reference evidence="1 2" key="1">
    <citation type="submission" date="2024-05" db="EMBL/GenBank/DDBJ databases">
        <title>Haplotype-resolved chromosome-level genome assembly of Huyou (Citrus changshanensis).</title>
        <authorList>
            <person name="Miao C."/>
            <person name="Chen W."/>
            <person name="Wu Y."/>
            <person name="Wang L."/>
            <person name="Zhao S."/>
            <person name="Grierson D."/>
            <person name="Xu C."/>
            <person name="Chen K."/>
        </authorList>
    </citation>
    <scope>NUCLEOTIDE SEQUENCE [LARGE SCALE GENOMIC DNA]</scope>
    <source>
        <strain evidence="1">01-14</strain>
        <tissue evidence="1">Leaf</tissue>
    </source>
</reference>
<dbReference type="Proteomes" id="UP001428341">
    <property type="component" value="Unassembled WGS sequence"/>
</dbReference>
<name>A0AAP0R030_9ROSI</name>
<gene>
    <name evidence="1" type="ORF">WN944_022066</name>
</gene>
<accession>A0AAP0R030</accession>
<dbReference type="AlphaFoldDB" id="A0AAP0R030"/>
<proteinExistence type="predicted"/>
<comment type="caution">
    <text evidence="1">The sequence shown here is derived from an EMBL/GenBank/DDBJ whole genome shotgun (WGS) entry which is preliminary data.</text>
</comment>
<evidence type="ECO:0000313" key="1">
    <source>
        <dbReference type="EMBL" id="KAK9229109.1"/>
    </source>
</evidence>
<sequence>MSGALGTAKAPHVPVEPHGFMATFKIENTNCCNDLHIKCWRHYLKDIKVERFKPFRGCEDNVAELMDRWLLIPEGELWLRLDWCFSELNEKL</sequence>
<evidence type="ECO:0000313" key="2">
    <source>
        <dbReference type="Proteomes" id="UP001428341"/>
    </source>
</evidence>
<dbReference type="EMBL" id="JBCGBO010000001">
    <property type="protein sequence ID" value="KAK9229109.1"/>
    <property type="molecule type" value="Genomic_DNA"/>
</dbReference>
<keyword evidence="2" id="KW-1185">Reference proteome</keyword>
<protein>
    <submittedName>
        <fullName evidence="1">Uncharacterized protein</fullName>
    </submittedName>
</protein>
<organism evidence="1 2">
    <name type="scientific">Citrus x changshan-huyou</name>
    <dbReference type="NCBI Taxonomy" id="2935761"/>
    <lineage>
        <taxon>Eukaryota</taxon>
        <taxon>Viridiplantae</taxon>
        <taxon>Streptophyta</taxon>
        <taxon>Embryophyta</taxon>
        <taxon>Tracheophyta</taxon>
        <taxon>Spermatophyta</taxon>
        <taxon>Magnoliopsida</taxon>
        <taxon>eudicotyledons</taxon>
        <taxon>Gunneridae</taxon>
        <taxon>Pentapetalae</taxon>
        <taxon>rosids</taxon>
        <taxon>malvids</taxon>
        <taxon>Sapindales</taxon>
        <taxon>Rutaceae</taxon>
        <taxon>Aurantioideae</taxon>
        <taxon>Citrus</taxon>
    </lineage>
</organism>